<protein>
    <submittedName>
        <fullName evidence="1">Uncharacterized protein</fullName>
    </submittedName>
</protein>
<accession>A0A2P4SMB4</accession>
<sequence>MLVLWPDSAGQKQQ</sequence>
<evidence type="ECO:0000313" key="2">
    <source>
        <dbReference type="Proteomes" id="UP000237246"/>
    </source>
</evidence>
<dbReference type="EMBL" id="PPHD01035508">
    <property type="protein sequence ID" value="POI25243.1"/>
    <property type="molecule type" value="Genomic_DNA"/>
</dbReference>
<organism evidence="1 2">
    <name type="scientific">Bambusicola thoracicus</name>
    <name type="common">Chinese bamboo-partridge</name>
    <name type="synonym">Perdix thoracica</name>
    <dbReference type="NCBI Taxonomy" id="9083"/>
    <lineage>
        <taxon>Eukaryota</taxon>
        <taxon>Metazoa</taxon>
        <taxon>Chordata</taxon>
        <taxon>Craniata</taxon>
        <taxon>Vertebrata</taxon>
        <taxon>Euteleostomi</taxon>
        <taxon>Archelosauria</taxon>
        <taxon>Archosauria</taxon>
        <taxon>Dinosauria</taxon>
        <taxon>Saurischia</taxon>
        <taxon>Theropoda</taxon>
        <taxon>Coelurosauria</taxon>
        <taxon>Aves</taxon>
        <taxon>Neognathae</taxon>
        <taxon>Galloanserae</taxon>
        <taxon>Galliformes</taxon>
        <taxon>Phasianidae</taxon>
        <taxon>Perdicinae</taxon>
        <taxon>Bambusicola</taxon>
    </lineage>
</organism>
<reference evidence="1 2" key="1">
    <citation type="submission" date="2018-01" db="EMBL/GenBank/DDBJ databases">
        <title>Comparison of the Chinese Bamboo Partridge and Red Junglefowl genome sequences highlights the importance of demography in genome evolution.</title>
        <authorList>
            <person name="Tiley G.P."/>
            <person name="Kimball R.T."/>
            <person name="Braun E.L."/>
            <person name="Burleigh J.G."/>
        </authorList>
    </citation>
    <scope>NUCLEOTIDE SEQUENCE [LARGE SCALE GENOMIC DNA]</scope>
    <source>
        <strain evidence="1">RTK389</strain>
        <tissue evidence="1">Blood</tissue>
    </source>
</reference>
<keyword evidence="2" id="KW-1185">Reference proteome</keyword>
<comment type="caution">
    <text evidence="1">The sequence shown here is derived from an EMBL/GenBank/DDBJ whole genome shotgun (WGS) entry which is preliminary data.</text>
</comment>
<dbReference type="Proteomes" id="UP000237246">
    <property type="component" value="Unassembled WGS sequence"/>
</dbReference>
<gene>
    <name evidence="1" type="ORF">CIB84_011008</name>
</gene>
<proteinExistence type="predicted"/>
<name>A0A2P4SMB4_BAMTH</name>
<evidence type="ECO:0000313" key="1">
    <source>
        <dbReference type="EMBL" id="POI25243.1"/>
    </source>
</evidence>